<sequence length="553" mass="63023">MRKAGRPILTVFNAILILLLSTTTVFAVTPAQINAELLKNVSTNPQGVNGAEWCNLQAIRQEQWICNVYHTLGVRPLWVDSNGPTEQAKHIASALTSGTADGFNPDDYGVPKIEALWESRTAADLARLDMEITIGLLEYIHDMQKGRFAPKFKDPKLFAQAGGNSVFSPVKALTEARSSTDITLFLENLAPRHRHYRELKSALKHYRSIAENGGWPVFPSGETLHPNDSDPRVPALRDLLTKTGDLAKEIDSSQQVYDTELVEAIKRFQGRHSLEIDGIIGKNTTNVLIVPVEKRIQQILINMERWRWTKHELGSRYVLVDIAGFNLQGVVNDIPQLEMRVIVGKLHHATPVFSDAIKYIEFNPFWNITSSIARNEMLPELRKNKNYLETKHIRLFSNWQSDGKELAPETINWDEVSRRQISRYKLRQDPGPWNALGVVKFVFPNKYSVYLHDTPGQELFKEENRAFSHGCIRLNKPRKLAEFLLAFNNAGWTEEVINQVIEKKKRRVVRLVEPVPIHLVYQTAWVNKNGTLHFSRDIYGRDKKLIEALFGKG</sequence>
<keyword evidence="8" id="KW-0732">Signal</keyword>
<dbReference type="SUPFAM" id="SSF47090">
    <property type="entry name" value="PGBD-like"/>
    <property type="match status" value="1"/>
</dbReference>
<dbReference type="InterPro" id="IPR002477">
    <property type="entry name" value="Peptidoglycan-bd-like"/>
</dbReference>
<dbReference type="InterPro" id="IPR036365">
    <property type="entry name" value="PGBD-like_sf"/>
</dbReference>
<evidence type="ECO:0000256" key="3">
    <source>
        <dbReference type="ARBA" id="ARBA00022679"/>
    </source>
</evidence>
<dbReference type="EMBL" id="CP003985">
    <property type="protein sequence ID" value="AGF79958.1"/>
    <property type="molecule type" value="Genomic_DNA"/>
</dbReference>
<dbReference type="InterPro" id="IPR045380">
    <property type="entry name" value="LD_TPept_scaffold_dom"/>
</dbReference>
<keyword evidence="3" id="KW-0808">Transferase</keyword>
<dbReference type="UniPathway" id="UPA00219"/>
<dbReference type="CDD" id="cd16913">
    <property type="entry name" value="YkuD_like"/>
    <property type="match status" value="1"/>
</dbReference>
<keyword evidence="6 7" id="KW-0961">Cell wall biogenesis/degradation</keyword>
<dbReference type="SUPFAM" id="SSF141523">
    <property type="entry name" value="L,D-transpeptidase catalytic domain-like"/>
    <property type="match status" value="1"/>
</dbReference>
<dbReference type="PANTHER" id="PTHR41533:SF2">
    <property type="entry name" value="BLR7131 PROTEIN"/>
    <property type="match status" value="1"/>
</dbReference>
<dbReference type="Pfam" id="PF03734">
    <property type="entry name" value="YkuD"/>
    <property type="match status" value="1"/>
</dbReference>
<dbReference type="InterPro" id="IPR036366">
    <property type="entry name" value="PGBDSf"/>
</dbReference>
<dbReference type="Gene3D" id="2.40.440.10">
    <property type="entry name" value="L,D-transpeptidase catalytic domain-like"/>
    <property type="match status" value="1"/>
</dbReference>
<organism evidence="10 11">
    <name type="scientific">Desulfocapsa sulfexigens (strain DSM 10523 / SB164P1)</name>
    <dbReference type="NCBI Taxonomy" id="1167006"/>
    <lineage>
        <taxon>Bacteria</taxon>
        <taxon>Pseudomonadati</taxon>
        <taxon>Thermodesulfobacteriota</taxon>
        <taxon>Desulfobulbia</taxon>
        <taxon>Desulfobulbales</taxon>
        <taxon>Desulfocapsaceae</taxon>
        <taxon>Desulfocapsa</taxon>
    </lineage>
</organism>
<evidence type="ECO:0000313" key="10">
    <source>
        <dbReference type="EMBL" id="AGF79958.1"/>
    </source>
</evidence>
<dbReference type="GO" id="GO:0004180">
    <property type="term" value="F:carboxypeptidase activity"/>
    <property type="evidence" value="ECO:0007669"/>
    <property type="project" value="UniProtKB-ARBA"/>
</dbReference>
<dbReference type="HOGENOM" id="CLU_020360_3_4_7"/>
<keyword evidence="4 7" id="KW-0133">Cell shape</keyword>
<evidence type="ECO:0000256" key="6">
    <source>
        <dbReference type="ARBA" id="ARBA00023316"/>
    </source>
</evidence>
<dbReference type="InterPro" id="IPR038063">
    <property type="entry name" value="Transpep_catalytic_dom"/>
</dbReference>
<dbReference type="GO" id="GO:0016740">
    <property type="term" value="F:transferase activity"/>
    <property type="evidence" value="ECO:0007669"/>
    <property type="project" value="UniProtKB-KW"/>
</dbReference>
<dbReference type="STRING" id="1167006.UWK_03441"/>
<evidence type="ECO:0000259" key="9">
    <source>
        <dbReference type="PROSITE" id="PS52029"/>
    </source>
</evidence>
<feature type="active site" description="Nucleophile" evidence="7">
    <location>
        <position position="471"/>
    </location>
</feature>
<gene>
    <name evidence="10" type="ordered locus">UWK_03441</name>
</gene>
<name>M1P923_DESSD</name>
<proteinExistence type="inferred from homology"/>
<dbReference type="GO" id="GO:0071555">
    <property type="term" value="P:cell wall organization"/>
    <property type="evidence" value="ECO:0007669"/>
    <property type="project" value="UniProtKB-UniRule"/>
</dbReference>
<comment type="pathway">
    <text evidence="1 7">Cell wall biogenesis; peptidoglycan biosynthesis.</text>
</comment>
<evidence type="ECO:0000256" key="8">
    <source>
        <dbReference type="SAM" id="SignalP"/>
    </source>
</evidence>
<dbReference type="KEGG" id="dsf:UWK_03441"/>
<dbReference type="PROSITE" id="PS52029">
    <property type="entry name" value="LD_TPASE"/>
    <property type="match status" value="1"/>
</dbReference>
<feature type="chain" id="PRO_5004016695" description="L,D-TPase catalytic domain-containing protein" evidence="8">
    <location>
        <begin position="28"/>
        <end position="553"/>
    </location>
</feature>
<dbReference type="Gene3D" id="1.10.101.10">
    <property type="entry name" value="PGBD-like superfamily/PGBD"/>
    <property type="match status" value="1"/>
</dbReference>
<dbReference type="GO" id="GO:0008360">
    <property type="term" value="P:regulation of cell shape"/>
    <property type="evidence" value="ECO:0007669"/>
    <property type="project" value="UniProtKB-UniRule"/>
</dbReference>
<dbReference type="AlphaFoldDB" id="M1P923"/>
<keyword evidence="11" id="KW-1185">Reference proteome</keyword>
<feature type="domain" description="L,D-TPase catalytic" evidence="9">
    <location>
        <begin position="316"/>
        <end position="497"/>
    </location>
</feature>
<evidence type="ECO:0000313" key="11">
    <source>
        <dbReference type="Proteomes" id="UP000011721"/>
    </source>
</evidence>
<dbReference type="InterPro" id="IPR005490">
    <property type="entry name" value="LD_TPept_cat_dom"/>
</dbReference>
<dbReference type="eggNOG" id="COG2989">
    <property type="taxonomic scope" value="Bacteria"/>
</dbReference>
<comment type="similarity">
    <text evidence="2">Belongs to the YkuD family.</text>
</comment>
<evidence type="ECO:0000256" key="2">
    <source>
        <dbReference type="ARBA" id="ARBA00005992"/>
    </source>
</evidence>
<feature type="active site" description="Proton donor/acceptor" evidence="7">
    <location>
        <position position="452"/>
    </location>
</feature>
<evidence type="ECO:0000256" key="7">
    <source>
        <dbReference type="PROSITE-ProRule" id="PRU01373"/>
    </source>
</evidence>
<dbReference type="Proteomes" id="UP000011721">
    <property type="component" value="Chromosome"/>
</dbReference>
<dbReference type="RefSeq" id="WP_015405640.1">
    <property type="nucleotide sequence ID" value="NC_020304.1"/>
</dbReference>
<evidence type="ECO:0000256" key="4">
    <source>
        <dbReference type="ARBA" id="ARBA00022960"/>
    </source>
</evidence>
<dbReference type="GO" id="GO:0009252">
    <property type="term" value="P:peptidoglycan biosynthetic process"/>
    <property type="evidence" value="ECO:0007669"/>
    <property type="project" value="UniProtKB-UniPathway"/>
</dbReference>
<dbReference type="Pfam" id="PF20142">
    <property type="entry name" value="Scaffold"/>
    <property type="match status" value="1"/>
</dbReference>
<protein>
    <recommendedName>
        <fullName evidence="9">L,D-TPase catalytic domain-containing protein</fullName>
    </recommendedName>
</protein>
<dbReference type="Pfam" id="PF01471">
    <property type="entry name" value="PG_binding_1"/>
    <property type="match status" value="1"/>
</dbReference>
<feature type="signal peptide" evidence="8">
    <location>
        <begin position="1"/>
        <end position="27"/>
    </location>
</feature>
<keyword evidence="5 7" id="KW-0573">Peptidoglycan synthesis</keyword>
<reference evidence="11" key="1">
    <citation type="journal article" date="2013" name="Stand. Genomic Sci.">
        <title>Complete genome sequence of Desulfocapsa sulfexigens, a marine deltaproteobacterium specialized in disproportionating inorganic sulfur compounds.</title>
        <authorList>
            <person name="Finster K.W."/>
            <person name="Kjeldsen K.U."/>
            <person name="Kube M."/>
            <person name="Reinhardt R."/>
            <person name="Mussmann M."/>
            <person name="Amann R."/>
            <person name="Schreiber L."/>
        </authorList>
    </citation>
    <scope>NUCLEOTIDE SEQUENCE [LARGE SCALE GENOMIC DNA]</scope>
    <source>
        <strain evidence="11">DSM 10523 / SB164P1</strain>
    </source>
</reference>
<dbReference type="InterPro" id="IPR052905">
    <property type="entry name" value="LD-transpeptidase_YkuD-like"/>
</dbReference>
<evidence type="ECO:0000256" key="5">
    <source>
        <dbReference type="ARBA" id="ARBA00022984"/>
    </source>
</evidence>
<accession>M1P923</accession>
<dbReference type="PANTHER" id="PTHR41533">
    <property type="entry name" value="L,D-TRANSPEPTIDASE HI_1667-RELATED"/>
    <property type="match status" value="1"/>
</dbReference>
<evidence type="ECO:0000256" key="1">
    <source>
        <dbReference type="ARBA" id="ARBA00004752"/>
    </source>
</evidence>